<evidence type="ECO:0000256" key="1">
    <source>
        <dbReference type="ARBA" id="ARBA00008512"/>
    </source>
</evidence>
<organism evidence="6 7">
    <name type="scientific">Streptomyces lavenduligriseus</name>
    <dbReference type="NCBI Taxonomy" id="67315"/>
    <lineage>
        <taxon>Bacteria</taxon>
        <taxon>Bacillati</taxon>
        <taxon>Actinomycetota</taxon>
        <taxon>Actinomycetes</taxon>
        <taxon>Kitasatosporales</taxon>
        <taxon>Streptomycetaceae</taxon>
        <taxon>Streptomyces</taxon>
    </lineage>
</organism>
<protein>
    <recommendedName>
        <fullName evidence="5">OAA-family lectin sugar binding domain-containing protein</fullName>
    </recommendedName>
</protein>
<accession>A0ABT0NMW8</accession>
<dbReference type="InterPro" id="IPR040964">
    <property type="entry name" value="SBD"/>
</dbReference>
<gene>
    <name evidence="6" type="ORF">M4438_01015</name>
</gene>
<feature type="region of interest" description="Disordered" evidence="4">
    <location>
        <begin position="1"/>
        <end position="85"/>
    </location>
</feature>
<evidence type="ECO:0000313" key="7">
    <source>
        <dbReference type="Proteomes" id="UP001202052"/>
    </source>
</evidence>
<dbReference type="Gene3D" id="2.40.128.450">
    <property type="match status" value="1"/>
</dbReference>
<keyword evidence="7" id="KW-1185">Reference proteome</keyword>
<keyword evidence="3" id="KW-0677">Repeat</keyword>
<dbReference type="InterPro" id="IPR053726">
    <property type="entry name" value="Bacterial_Lectin_Domain_sf"/>
</dbReference>
<evidence type="ECO:0000256" key="3">
    <source>
        <dbReference type="ARBA" id="ARBA00022737"/>
    </source>
</evidence>
<comment type="caution">
    <text evidence="6">The sequence shown here is derived from an EMBL/GenBank/DDBJ whole genome shotgun (WGS) entry which is preliminary data.</text>
</comment>
<dbReference type="Pfam" id="PF17882">
    <property type="entry name" value="SBD"/>
    <property type="match status" value="1"/>
</dbReference>
<keyword evidence="2" id="KW-0430">Lectin</keyword>
<feature type="compositionally biased region" description="Polar residues" evidence="4">
    <location>
        <begin position="42"/>
        <end position="56"/>
    </location>
</feature>
<dbReference type="EMBL" id="JAMCCK010000003">
    <property type="protein sequence ID" value="MCL3992128.1"/>
    <property type="molecule type" value="Genomic_DNA"/>
</dbReference>
<proteinExistence type="inferred from homology"/>
<evidence type="ECO:0000256" key="4">
    <source>
        <dbReference type="SAM" id="MobiDB-lite"/>
    </source>
</evidence>
<comment type="similarity">
    <text evidence="1">Belongs to the bacterial lectin family.</text>
</comment>
<evidence type="ECO:0000256" key="2">
    <source>
        <dbReference type="ARBA" id="ARBA00022734"/>
    </source>
</evidence>
<evidence type="ECO:0000259" key="5">
    <source>
        <dbReference type="Pfam" id="PF17882"/>
    </source>
</evidence>
<dbReference type="Proteomes" id="UP001202052">
    <property type="component" value="Unassembled WGS sequence"/>
</dbReference>
<reference evidence="6 7" key="1">
    <citation type="submission" date="2022-05" db="EMBL/GenBank/DDBJ databases">
        <title>Genome Resource of Streptomyces lavenduligriseus GA1-1, a Strain with Broad-Spectrum Antifungal Activity against Phytopathogenic Fungi.</title>
        <authorList>
            <person name="Qi D."/>
        </authorList>
    </citation>
    <scope>NUCLEOTIDE SEQUENCE [LARGE SCALE GENOMIC DNA]</scope>
    <source>
        <strain evidence="6 7">GA1-1</strain>
    </source>
</reference>
<sequence length="85" mass="8811">MATYNTEIHTGGGGWQQDEPLSVSISNRGDVVPGDGKPAEGTTVTWSSPSAGNGSVTFFDDGNRFEGTTQYPGEGPVGYRGTLAD</sequence>
<evidence type="ECO:0000313" key="6">
    <source>
        <dbReference type="EMBL" id="MCL3992128.1"/>
    </source>
</evidence>
<name>A0ABT0NMW8_9ACTN</name>
<dbReference type="RefSeq" id="WP_249456752.1">
    <property type="nucleotide sequence ID" value="NZ_JAMCCK010000003.1"/>
</dbReference>
<feature type="domain" description="OAA-family lectin sugar binding" evidence="5">
    <location>
        <begin position="2"/>
        <end position="83"/>
    </location>
</feature>